<dbReference type="PANTHER" id="PTHR14002">
    <property type="entry name" value="ENDOGLIN/TGF-BETA RECEPTOR TYPE III"/>
    <property type="match status" value="1"/>
</dbReference>
<protein>
    <recommendedName>
        <fullName evidence="4">ZP domain-containing protein</fullName>
    </recommendedName>
</protein>
<feature type="transmembrane region" description="Helical" evidence="3">
    <location>
        <begin position="385"/>
        <end position="408"/>
    </location>
</feature>
<evidence type="ECO:0000256" key="2">
    <source>
        <dbReference type="ARBA" id="ARBA00023157"/>
    </source>
</evidence>
<dbReference type="Pfam" id="PF00100">
    <property type="entry name" value="Zona_pellucida"/>
    <property type="match status" value="1"/>
</dbReference>
<evidence type="ECO:0000256" key="1">
    <source>
        <dbReference type="ARBA" id="ARBA00022729"/>
    </source>
</evidence>
<gene>
    <name evidence="5" type="ORF">GSOID_T00008418001</name>
</gene>
<dbReference type="InterPro" id="IPR055355">
    <property type="entry name" value="ZP-C"/>
</dbReference>
<dbReference type="PROSITE" id="PS51034">
    <property type="entry name" value="ZP_2"/>
    <property type="match status" value="1"/>
</dbReference>
<keyword evidence="3" id="KW-0472">Membrane</keyword>
<feature type="domain" description="ZP" evidence="4">
    <location>
        <begin position="35"/>
        <end position="296"/>
    </location>
</feature>
<keyword evidence="6" id="KW-1185">Reference proteome</keyword>
<keyword evidence="1" id="KW-0732">Signal</keyword>
<evidence type="ECO:0000259" key="4">
    <source>
        <dbReference type="PROSITE" id="PS51034"/>
    </source>
</evidence>
<dbReference type="InterPro" id="IPR042235">
    <property type="entry name" value="ZP-C_dom"/>
</dbReference>
<evidence type="ECO:0000313" key="6">
    <source>
        <dbReference type="Proteomes" id="UP000001307"/>
    </source>
</evidence>
<keyword evidence="3" id="KW-1133">Transmembrane helix</keyword>
<dbReference type="SMART" id="SM00241">
    <property type="entry name" value="ZP"/>
    <property type="match status" value="1"/>
</dbReference>
<dbReference type="PANTHER" id="PTHR14002:SF20">
    <property type="entry name" value="ZONA PELLUCIDA-LIKE DOMAIN-CONTAINING PROTEIN 1"/>
    <property type="match status" value="1"/>
</dbReference>
<accession>E4XE17</accession>
<dbReference type="InterPro" id="IPR001507">
    <property type="entry name" value="ZP_dom"/>
</dbReference>
<organism evidence="5">
    <name type="scientific">Oikopleura dioica</name>
    <name type="common">Tunicate</name>
    <dbReference type="NCBI Taxonomy" id="34765"/>
    <lineage>
        <taxon>Eukaryota</taxon>
        <taxon>Metazoa</taxon>
        <taxon>Chordata</taxon>
        <taxon>Tunicata</taxon>
        <taxon>Appendicularia</taxon>
        <taxon>Copelata</taxon>
        <taxon>Oikopleuridae</taxon>
        <taxon>Oikopleura</taxon>
    </lineage>
</organism>
<evidence type="ECO:0000313" key="5">
    <source>
        <dbReference type="EMBL" id="CBY19407.1"/>
    </source>
</evidence>
<dbReference type="OrthoDB" id="10374839at2759"/>
<dbReference type="InParanoid" id="E4XE17"/>
<sequence length="422" mass="47843">MVSITEESTVGRRIVTAAEYDRWKAVNDEIHVDVKCSAEEVIVTLEGALPHTPFHLKDPGCRLEPISRNAQQIQIRPPTACGSSLTINSTHLVLMNEIVQSVATSLAPEVFSGRIGCIFSEDELRTSLYYDSPSIPMLNDAMEGRTWEPIETYGGVGKDLIWARMDIFKDRPFGKRFDSLPTLDSNEKLHIGVELMRAPTEEAYLFVDKCWAVPNDYSDLRLDLVSGGCMDDSLRKEGIEFSVVDNGESSKVHFSIPVFKFVGSEHVYLQCQVSFWLNAKMADYFVFLTHVISPVKACLRRSCLPSCGREDVVNEYEEFLYEQLNASEVVYDDEWEEMMLEDGPKLKAANYAQRKSNLPQFSQLSSVHILINEVEETPEIIIDRLGAMILTVLVVLVVFFIVIVCLLFQRRRRQSKQFSIST</sequence>
<evidence type="ECO:0000256" key="3">
    <source>
        <dbReference type="SAM" id="Phobius"/>
    </source>
</evidence>
<dbReference type="EMBL" id="FN653040">
    <property type="protein sequence ID" value="CBY19407.1"/>
    <property type="molecule type" value="Genomic_DNA"/>
</dbReference>
<reference evidence="5" key="1">
    <citation type="journal article" date="2010" name="Science">
        <title>Plasticity of animal genome architecture unmasked by rapid evolution of a pelagic tunicate.</title>
        <authorList>
            <person name="Denoeud F."/>
            <person name="Henriet S."/>
            <person name="Mungpakdee S."/>
            <person name="Aury J.M."/>
            <person name="Da Silva C."/>
            <person name="Brinkmann H."/>
            <person name="Mikhaleva J."/>
            <person name="Olsen L.C."/>
            <person name="Jubin C."/>
            <person name="Canestro C."/>
            <person name="Bouquet J.M."/>
            <person name="Danks G."/>
            <person name="Poulain J."/>
            <person name="Campsteijn C."/>
            <person name="Adamski M."/>
            <person name="Cross I."/>
            <person name="Yadetie F."/>
            <person name="Muffato M."/>
            <person name="Louis A."/>
            <person name="Butcher S."/>
            <person name="Tsagkogeorga G."/>
            <person name="Konrad A."/>
            <person name="Singh S."/>
            <person name="Jensen M.F."/>
            <person name="Cong E.H."/>
            <person name="Eikeseth-Otteraa H."/>
            <person name="Noel B."/>
            <person name="Anthouard V."/>
            <person name="Porcel B.M."/>
            <person name="Kachouri-Lafond R."/>
            <person name="Nishino A."/>
            <person name="Ugolini M."/>
            <person name="Chourrout P."/>
            <person name="Nishida H."/>
            <person name="Aasland R."/>
            <person name="Huzurbazar S."/>
            <person name="Westhof E."/>
            <person name="Delsuc F."/>
            <person name="Lehrach H."/>
            <person name="Reinhardt R."/>
            <person name="Weissenbach J."/>
            <person name="Roy S.W."/>
            <person name="Artiguenave F."/>
            <person name="Postlethwait J.H."/>
            <person name="Manak J.R."/>
            <person name="Thompson E.M."/>
            <person name="Jaillon O."/>
            <person name="Du Pasquier L."/>
            <person name="Boudinot P."/>
            <person name="Liberles D.A."/>
            <person name="Volff J.N."/>
            <person name="Philippe H."/>
            <person name="Lenhard B."/>
            <person name="Roest Crollius H."/>
            <person name="Wincker P."/>
            <person name="Chourrout D."/>
        </authorList>
    </citation>
    <scope>NUCLEOTIDE SEQUENCE [LARGE SCALE GENOMIC DNA]</scope>
</reference>
<dbReference type="Gene3D" id="2.60.40.4100">
    <property type="entry name" value="Zona pellucida, ZP-C domain"/>
    <property type="match status" value="1"/>
</dbReference>
<name>E4XE17_OIKDI</name>
<dbReference type="AlphaFoldDB" id="E4XE17"/>
<dbReference type="Gene3D" id="2.60.40.3210">
    <property type="entry name" value="Zona pellucida, ZP-N domain"/>
    <property type="match status" value="1"/>
</dbReference>
<keyword evidence="3" id="KW-0812">Transmembrane</keyword>
<dbReference type="Proteomes" id="UP000001307">
    <property type="component" value="Unassembled WGS sequence"/>
</dbReference>
<proteinExistence type="predicted"/>
<keyword evidence="2" id="KW-1015">Disulfide bond</keyword>